<gene>
    <name evidence="2" type="ORF">TKK_019259</name>
</gene>
<feature type="transmembrane region" description="Helical" evidence="1">
    <location>
        <begin position="108"/>
        <end position="127"/>
    </location>
</feature>
<dbReference type="EMBL" id="JBJJXI010000164">
    <property type="protein sequence ID" value="KAL3385082.1"/>
    <property type="molecule type" value="Genomic_DNA"/>
</dbReference>
<sequence>MDVRKANTSTFAAALQAVVARGSRVRAAQFQLCAKVSRRGKREKKYRRTHTPRSSGRLRCLSYSRGFAWLYIFASAVCYSRKMQNSKRKWFAARVFTFCRKCAKYTRLFHSLYFFVVAAFLLFYPRASSSASCSVLRS</sequence>
<keyword evidence="1" id="KW-1133">Transmembrane helix</keyword>
<keyword evidence="1" id="KW-0812">Transmembrane</keyword>
<name>A0ABD2VWY3_9HYME</name>
<comment type="caution">
    <text evidence="2">The sequence shown here is derived from an EMBL/GenBank/DDBJ whole genome shotgun (WGS) entry which is preliminary data.</text>
</comment>
<organism evidence="2 3">
    <name type="scientific">Trichogramma kaykai</name>
    <dbReference type="NCBI Taxonomy" id="54128"/>
    <lineage>
        <taxon>Eukaryota</taxon>
        <taxon>Metazoa</taxon>
        <taxon>Ecdysozoa</taxon>
        <taxon>Arthropoda</taxon>
        <taxon>Hexapoda</taxon>
        <taxon>Insecta</taxon>
        <taxon>Pterygota</taxon>
        <taxon>Neoptera</taxon>
        <taxon>Endopterygota</taxon>
        <taxon>Hymenoptera</taxon>
        <taxon>Apocrita</taxon>
        <taxon>Proctotrupomorpha</taxon>
        <taxon>Chalcidoidea</taxon>
        <taxon>Trichogrammatidae</taxon>
        <taxon>Trichogramma</taxon>
    </lineage>
</organism>
<evidence type="ECO:0000313" key="2">
    <source>
        <dbReference type="EMBL" id="KAL3385082.1"/>
    </source>
</evidence>
<dbReference type="Proteomes" id="UP001627154">
    <property type="component" value="Unassembled WGS sequence"/>
</dbReference>
<dbReference type="AlphaFoldDB" id="A0ABD2VWY3"/>
<evidence type="ECO:0000256" key="1">
    <source>
        <dbReference type="SAM" id="Phobius"/>
    </source>
</evidence>
<keyword evidence="1" id="KW-0472">Membrane</keyword>
<reference evidence="2 3" key="1">
    <citation type="journal article" date="2024" name="bioRxiv">
        <title>A reference genome for Trichogramma kaykai: A tiny desert-dwelling parasitoid wasp with competing sex-ratio distorters.</title>
        <authorList>
            <person name="Culotta J."/>
            <person name="Lindsey A.R."/>
        </authorList>
    </citation>
    <scope>NUCLEOTIDE SEQUENCE [LARGE SCALE GENOMIC DNA]</scope>
    <source>
        <strain evidence="2 3">KSX58</strain>
    </source>
</reference>
<protein>
    <submittedName>
        <fullName evidence="2">Uncharacterized protein</fullName>
    </submittedName>
</protein>
<keyword evidence="3" id="KW-1185">Reference proteome</keyword>
<proteinExistence type="predicted"/>
<evidence type="ECO:0000313" key="3">
    <source>
        <dbReference type="Proteomes" id="UP001627154"/>
    </source>
</evidence>
<accession>A0ABD2VWY3</accession>